<evidence type="ECO:0000313" key="2">
    <source>
        <dbReference type="EMBL" id="CAL4759821.1"/>
    </source>
</evidence>
<reference evidence="1" key="1">
    <citation type="submission" date="2022-10" db="EMBL/GenBank/DDBJ databases">
        <authorList>
            <person name="Chen Y."/>
            <person name="Dougan E. K."/>
            <person name="Chan C."/>
            <person name="Rhodes N."/>
            <person name="Thang M."/>
        </authorList>
    </citation>
    <scope>NUCLEOTIDE SEQUENCE</scope>
</reference>
<evidence type="ECO:0000313" key="3">
    <source>
        <dbReference type="Proteomes" id="UP001152797"/>
    </source>
</evidence>
<organism evidence="1">
    <name type="scientific">Cladocopium goreaui</name>
    <dbReference type="NCBI Taxonomy" id="2562237"/>
    <lineage>
        <taxon>Eukaryota</taxon>
        <taxon>Sar</taxon>
        <taxon>Alveolata</taxon>
        <taxon>Dinophyceae</taxon>
        <taxon>Suessiales</taxon>
        <taxon>Symbiodiniaceae</taxon>
        <taxon>Cladocopium</taxon>
    </lineage>
</organism>
<protein>
    <submittedName>
        <fullName evidence="2">Pentatricopeptide repeat-containing protein, mitochondrial</fullName>
    </submittedName>
</protein>
<comment type="caution">
    <text evidence="1">The sequence shown here is derived from an EMBL/GenBank/DDBJ whole genome shotgun (WGS) entry which is preliminary data.</text>
</comment>
<reference evidence="2 3" key="2">
    <citation type="submission" date="2024-05" db="EMBL/GenBank/DDBJ databases">
        <authorList>
            <person name="Chen Y."/>
            <person name="Shah S."/>
            <person name="Dougan E. K."/>
            <person name="Thang M."/>
            <person name="Chan C."/>
        </authorList>
    </citation>
    <scope>NUCLEOTIDE SEQUENCE [LARGE SCALE GENOMIC DNA]</scope>
</reference>
<proteinExistence type="predicted"/>
<evidence type="ECO:0000313" key="1">
    <source>
        <dbReference type="EMBL" id="CAI3972509.1"/>
    </source>
</evidence>
<dbReference type="EMBL" id="CAMXCT030000015">
    <property type="protein sequence ID" value="CAL4759821.1"/>
    <property type="molecule type" value="Genomic_DNA"/>
</dbReference>
<dbReference type="OrthoDB" id="185373at2759"/>
<dbReference type="Proteomes" id="UP001152797">
    <property type="component" value="Unassembled WGS sequence"/>
</dbReference>
<accession>A0A9P1BFS5</accession>
<dbReference type="EMBL" id="CAMXCT010000015">
    <property type="protein sequence ID" value="CAI3972509.1"/>
    <property type="molecule type" value="Genomic_DNA"/>
</dbReference>
<name>A0A9P1BFS5_9DINO</name>
<keyword evidence="3" id="KW-1185">Reference proteome</keyword>
<sequence length="533" mass="59644">MVVTTVLWRYWQKQQYEEAITEVCALLDVKEESFSSDQELLAAAADTEAIRPIPGSFPTGEAENLANLALFGCSCCNRLAERVRKDWRVAAHWCALARCLEAAGDGAGPWAMVRFERLFHAAEAIRVAGKDVLKNDETGRLTLPDYHLRASHRCLRECESIWLRWPSCTSSPESIYTCLAEVCWQLKDMESVRSSCRKASLSQCNAFPEKQTDENVRAALHCARDMFERRGSDMDSNGLACQLGQITASAVPPQDLRPWSLLSTLLALLFDWIPKPCATPYGSYFPHIITAAVSPPPEWSPVPHVSCHGKHGRWHLCGLVPIEVGLMRCYAVTKAGRFSSNPKAGGCFSNYLFLQADVFMRPSKLSGYPLERPWMLGVGGYTPRSFGDNFVDETWKGQVKSKDKALIRKWWQPGLKKLYEAAAGGPKMPHASVSGVANVPAIMSRYFVTLAESMGDLRGELAQSLIFDLWDSIPGSRPTWLIGDNETLWTSGPPKAQRMYEDQSVAFTHPLWLSGLREQQMLDEYLSKHPEDF</sequence>
<dbReference type="AlphaFoldDB" id="A0A9P1BFS5"/>
<dbReference type="EMBL" id="CAMXCT020000015">
    <property type="protein sequence ID" value="CAL1125884.1"/>
    <property type="molecule type" value="Genomic_DNA"/>
</dbReference>
<gene>
    <name evidence="1" type="ORF">C1SCF055_LOCUS1088</name>
</gene>